<evidence type="ECO:0000313" key="3">
    <source>
        <dbReference type="Proteomes" id="UP000557566"/>
    </source>
</evidence>
<dbReference type="Proteomes" id="UP000557566">
    <property type="component" value="Unassembled WGS sequence"/>
</dbReference>
<dbReference type="Gene3D" id="1.20.1270.70">
    <property type="entry name" value="Designed single chain three-helix bundle"/>
    <property type="match status" value="1"/>
</dbReference>
<accession>A0A8H4PMM1</accession>
<reference evidence="2 3" key="1">
    <citation type="journal article" date="2020" name="Genome Biol. Evol.">
        <title>A new high-quality draft genome assembly of the Chinese cordyceps Ophiocordyceps sinensis.</title>
        <authorList>
            <person name="Shu R."/>
            <person name="Zhang J."/>
            <person name="Meng Q."/>
            <person name="Zhang H."/>
            <person name="Zhou G."/>
            <person name="Li M."/>
            <person name="Wu P."/>
            <person name="Zhao Y."/>
            <person name="Chen C."/>
            <person name="Qin Q."/>
        </authorList>
    </citation>
    <scope>NUCLEOTIDE SEQUENCE [LARGE SCALE GENOMIC DNA]</scope>
    <source>
        <strain evidence="2 3">IOZ07</strain>
    </source>
</reference>
<protein>
    <submittedName>
        <fullName evidence="2">Uncharacterized protein</fullName>
    </submittedName>
</protein>
<comment type="caution">
    <text evidence="2">The sequence shown here is derived from an EMBL/GenBank/DDBJ whole genome shotgun (WGS) entry which is preliminary data.</text>
</comment>
<organism evidence="2 3">
    <name type="scientific">Ophiocordyceps sinensis</name>
    <dbReference type="NCBI Taxonomy" id="72228"/>
    <lineage>
        <taxon>Eukaryota</taxon>
        <taxon>Fungi</taxon>
        <taxon>Dikarya</taxon>
        <taxon>Ascomycota</taxon>
        <taxon>Pezizomycotina</taxon>
        <taxon>Sordariomycetes</taxon>
        <taxon>Hypocreomycetidae</taxon>
        <taxon>Hypocreales</taxon>
        <taxon>Ophiocordycipitaceae</taxon>
        <taxon>Ophiocordyceps</taxon>
    </lineage>
</organism>
<name>A0A8H4PMM1_9HYPO</name>
<proteinExistence type="predicted"/>
<evidence type="ECO:0000313" key="2">
    <source>
        <dbReference type="EMBL" id="KAF4507727.1"/>
    </source>
</evidence>
<feature type="coiled-coil region" evidence="1">
    <location>
        <begin position="6"/>
        <end position="33"/>
    </location>
</feature>
<keyword evidence="1" id="KW-0175">Coiled coil</keyword>
<sequence>MDAPTAQAILDKLDVLTRKVDALDERLDGLERRVDALPDGLSWTLDALDRKITVVIRNAPRRSMNIYAYHDTCQLAPMLSVLTGEPMDGFPETPAHLDRLEEPVVDHLLTHLGHHDRLGEGLSLVAKRRHLRHALGSILKAI</sequence>
<dbReference type="EMBL" id="JAAVMX010000005">
    <property type="protein sequence ID" value="KAF4507727.1"/>
    <property type="molecule type" value="Genomic_DNA"/>
</dbReference>
<dbReference type="OrthoDB" id="4957064at2759"/>
<dbReference type="AlphaFoldDB" id="A0A8H4PMM1"/>
<gene>
    <name evidence="2" type="ORF">G6O67_004194</name>
</gene>
<keyword evidence="3" id="KW-1185">Reference proteome</keyword>
<evidence type="ECO:0000256" key="1">
    <source>
        <dbReference type="SAM" id="Coils"/>
    </source>
</evidence>